<gene>
    <name evidence="7" type="ORF">SKAU_G00012750</name>
</gene>
<dbReference type="GO" id="GO:0012506">
    <property type="term" value="C:vesicle membrane"/>
    <property type="evidence" value="ECO:0007669"/>
    <property type="project" value="TreeGrafter"/>
</dbReference>
<keyword evidence="4 6" id="KW-0041">Annexin</keyword>
<accession>A0A9Q1GAK4</accession>
<dbReference type="PANTHER" id="PTHR10502:SF25">
    <property type="entry name" value="ANNEXIN A3"/>
    <property type="match status" value="1"/>
</dbReference>
<dbReference type="InterPro" id="IPR002390">
    <property type="entry name" value="ANX3"/>
</dbReference>
<dbReference type="FunFam" id="1.10.220.10:FF:000004">
    <property type="entry name" value="Annexin"/>
    <property type="match status" value="1"/>
</dbReference>
<keyword evidence="2 6" id="KW-0677">Repeat</keyword>
<dbReference type="InterPro" id="IPR001464">
    <property type="entry name" value="Annexin"/>
</dbReference>
<organism evidence="7 8">
    <name type="scientific">Synaphobranchus kaupii</name>
    <name type="common">Kaup's arrowtooth eel</name>
    <dbReference type="NCBI Taxonomy" id="118154"/>
    <lineage>
        <taxon>Eukaryota</taxon>
        <taxon>Metazoa</taxon>
        <taxon>Chordata</taxon>
        <taxon>Craniata</taxon>
        <taxon>Vertebrata</taxon>
        <taxon>Euteleostomi</taxon>
        <taxon>Actinopterygii</taxon>
        <taxon>Neopterygii</taxon>
        <taxon>Teleostei</taxon>
        <taxon>Anguilliformes</taxon>
        <taxon>Synaphobranchidae</taxon>
        <taxon>Synaphobranchus</taxon>
    </lineage>
</organism>
<dbReference type="OrthoDB" id="37886at2759"/>
<keyword evidence="8" id="KW-1185">Reference proteome</keyword>
<dbReference type="GO" id="GO:0001786">
    <property type="term" value="F:phosphatidylserine binding"/>
    <property type="evidence" value="ECO:0007669"/>
    <property type="project" value="TreeGrafter"/>
</dbReference>
<dbReference type="PANTHER" id="PTHR10502">
    <property type="entry name" value="ANNEXIN"/>
    <property type="match status" value="1"/>
</dbReference>
<dbReference type="FunFam" id="1.10.220.10:FF:000001">
    <property type="entry name" value="Annexin"/>
    <property type="match status" value="1"/>
</dbReference>
<evidence type="ECO:0000256" key="5">
    <source>
        <dbReference type="ARBA" id="ARBA00023302"/>
    </source>
</evidence>
<dbReference type="FunFam" id="1.10.220.10:FF:000002">
    <property type="entry name" value="Annexin"/>
    <property type="match status" value="1"/>
</dbReference>
<sequence>MQLGCICYRLFVKGVAQRRDLTRSALQASPTITMASLWDELDDLVDSPSFLTAETGVRGTIKEKAGFNAGEDAEALRKAIVGIGTTESTLIDILTQRSNAQRQLICAAYQEATGRTLHDDLEGDTEGDFENILVALITPPAKYDCQEVTRAMEGAGTNDSTLIEMFASRSNKQIKAFSDVYLAETERKLTYDLKSEISGEFGTALLILAEGERDEDTTVDPEQAKEDAQTLYEAGEKKWGTDESKFIDILCHRSVPQLRKTMVEYKSISGKTLQESIEGEMSGLLQELLVAVVKCVKNVPAYLAERLHYSMKGGGTDEATLNRIMVSRSEIDMLDIRAEFKKLNDYSLLSAIESDGSGVHGDCLKILCGGDD</sequence>
<dbReference type="InterPro" id="IPR037104">
    <property type="entry name" value="Annexin_sf"/>
</dbReference>
<dbReference type="SMART" id="SM00335">
    <property type="entry name" value="ANX"/>
    <property type="match status" value="4"/>
</dbReference>
<evidence type="ECO:0000313" key="8">
    <source>
        <dbReference type="Proteomes" id="UP001152622"/>
    </source>
</evidence>
<dbReference type="GO" id="GO:0004859">
    <property type="term" value="F:phospholipase inhibitor activity"/>
    <property type="evidence" value="ECO:0007669"/>
    <property type="project" value="InterPro"/>
</dbReference>
<dbReference type="PRINTS" id="PR00199">
    <property type="entry name" value="ANNEXINIII"/>
</dbReference>
<dbReference type="PRINTS" id="PR00196">
    <property type="entry name" value="ANNEXIN"/>
</dbReference>
<evidence type="ECO:0000256" key="6">
    <source>
        <dbReference type="RuleBase" id="RU003540"/>
    </source>
</evidence>
<dbReference type="InterPro" id="IPR018252">
    <property type="entry name" value="Annexin_repeat_CS"/>
</dbReference>
<dbReference type="PROSITE" id="PS51897">
    <property type="entry name" value="ANNEXIN_2"/>
    <property type="match status" value="4"/>
</dbReference>
<evidence type="ECO:0000313" key="7">
    <source>
        <dbReference type="EMBL" id="KAJ8380497.1"/>
    </source>
</evidence>
<dbReference type="Pfam" id="PF00191">
    <property type="entry name" value="Annexin"/>
    <property type="match status" value="4"/>
</dbReference>
<comment type="domain">
    <text evidence="6">A pair of annexin repeats may form one binding site for calcium and phospholipid.</text>
</comment>
<reference evidence="7" key="1">
    <citation type="journal article" date="2023" name="Science">
        <title>Genome structures resolve the early diversification of teleost fishes.</title>
        <authorList>
            <person name="Parey E."/>
            <person name="Louis A."/>
            <person name="Montfort J."/>
            <person name="Bouchez O."/>
            <person name="Roques C."/>
            <person name="Iampietro C."/>
            <person name="Lluch J."/>
            <person name="Castinel A."/>
            <person name="Donnadieu C."/>
            <person name="Desvignes T."/>
            <person name="Floi Bucao C."/>
            <person name="Jouanno E."/>
            <person name="Wen M."/>
            <person name="Mejri S."/>
            <person name="Dirks R."/>
            <person name="Jansen H."/>
            <person name="Henkel C."/>
            <person name="Chen W.J."/>
            <person name="Zahm M."/>
            <person name="Cabau C."/>
            <person name="Klopp C."/>
            <person name="Thompson A.W."/>
            <person name="Robinson-Rechavi M."/>
            <person name="Braasch I."/>
            <person name="Lecointre G."/>
            <person name="Bobe J."/>
            <person name="Postlethwait J.H."/>
            <person name="Berthelot C."/>
            <person name="Roest Crollius H."/>
            <person name="Guiguen Y."/>
        </authorList>
    </citation>
    <scope>NUCLEOTIDE SEQUENCE</scope>
    <source>
        <strain evidence="7">WJC10195</strain>
    </source>
</reference>
<evidence type="ECO:0000256" key="3">
    <source>
        <dbReference type="ARBA" id="ARBA00022837"/>
    </source>
</evidence>
<dbReference type="GO" id="GO:0005737">
    <property type="term" value="C:cytoplasm"/>
    <property type="evidence" value="ECO:0007669"/>
    <property type="project" value="TreeGrafter"/>
</dbReference>
<comment type="caution">
    <text evidence="7">The sequence shown here is derived from an EMBL/GenBank/DDBJ whole genome shotgun (WGS) entry which is preliminary data.</text>
</comment>
<evidence type="ECO:0000256" key="2">
    <source>
        <dbReference type="ARBA" id="ARBA00022737"/>
    </source>
</evidence>
<dbReference type="PROSITE" id="PS00223">
    <property type="entry name" value="ANNEXIN_1"/>
    <property type="match status" value="3"/>
</dbReference>
<dbReference type="FunFam" id="1.10.220.10:FF:000003">
    <property type="entry name" value="Annexin"/>
    <property type="match status" value="1"/>
</dbReference>
<dbReference type="Gene3D" id="1.10.220.10">
    <property type="entry name" value="Annexin"/>
    <property type="match status" value="4"/>
</dbReference>
<dbReference type="Proteomes" id="UP001152622">
    <property type="component" value="Chromosome 1"/>
</dbReference>
<dbReference type="GO" id="GO:0005544">
    <property type="term" value="F:calcium-dependent phospholipid binding"/>
    <property type="evidence" value="ECO:0007669"/>
    <property type="project" value="UniProtKB-KW"/>
</dbReference>
<dbReference type="EMBL" id="JAINUF010000001">
    <property type="protein sequence ID" value="KAJ8380497.1"/>
    <property type="molecule type" value="Genomic_DNA"/>
</dbReference>
<dbReference type="AlphaFoldDB" id="A0A9Q1GAK4"/>
<dbReference type="SUPFAM" id="SSF47874">
    <property type="entry name" value="Annexin"/>
    <property type="match status" value="1"/>
</dbReference>
<evidence type="ECO:0000256" key="1">
    <source>
        <dbReference type="ARBA" id="ARBA00007831"/>
    </source>
</evidence>
<protein>
    <recommendedName>
        <fullName evidence="6">Annexin</fullName>
    </recommendedName>
</protein>
<dbReference type="GO" id="GO:0005634">
    <property type="term" value="C:nucleus"/>
    <property type="evidence" value="ECO:0007669"/>
    <property type="project" value="TreeGrafter"/>
</dbReference>
<keyword evidence="5 6" id="KW-0111">Calcium/phospholipid-binding</keyword>
<keyword evidence="3 6" id="KW-0106">Calcium</keyword>
<comment type="similarity">
    <text evidence="1 6">Belongs to the annexin family.</text>
</comment>
<name>A0A9Q1GAK4_SYNKA</name>
<dbReference type="GO" id="GO:0005509">
    <property type="term" value="F:calcium ion binding"/>
    <property type="evidence" value="ECO:0007669"/>
    <property type="project" value="InterPro"/>
</dbReference>
<dbReference type="GO" id="GO:0005886">
    <property type="term" value="C:plasma membrane"/>
    <property type="evidence" value="ECO:0007669"/>
    <property type="project" value="TreeGrafter"/>
</dbReference>
<proteinExistence type="inferred from homology"/>
<dbReference type="InterPro" id="IPR018502">
    <property type="entry name" value="Annexin_repeat"/>
</dbReference>
<evidence type="ECO:0000256" key="4">
    <source>
        <dbReference type="ARBA" id="ARBA00023216"/>
    </source>
</evidence>